<keyword evidence="3 5" id="KW-1133">Transmembrane helix</keyword>
<reference evidence="7" key="1">
    <citation type="submission" date="2020-02" db="EMBL/GenBank/DDBJ databases">
        <authorList>
            <person name="Meier V. D."/>
        </authorList>
    </citation>
    <scope>NUCLEOTIDE SEQUENCE</scope>
    <source>
        <strain evidence="7">AVDCRST_MAG61</strain>
    </source>
</reference>
<keyword evidence="2 5" id="KW-0812">Transmembrane</keyword>
<comment type="subcellular location">
    <subcellularLocation>
        <location evidence="1">Membrane</location>
        <topology evidence="1">Multi-pass membrane protein</topology>
    </subcellularLocation>
</comment>
<dbReference type="AlphaFoldDB" id="A0A6J4JW34"/>
<evidence type="ECO:0000256" key="3">
    <source>
        <dbReference type="ARBA" id="ARBA00022989"/>
    </source>
</evidence>
<feature type="transmembrane region" description="Helical" evidence="5">
    <location>
        <begin position="21"/>
        <end position="41"/>
    </location>
</feature>
<feature type="domain" description="Methylamine utilisation protein MauE" evidence="6">
    <location>
        <begin position="16"/>
        <end position="148"/>
    </location>
</feature>
<feature type="transmembrane region" description="Helical" evidence="5">
    <location>
        <begin position="61"/>
        <end position="78"/>
    </location>
</feature>
<evidence type="ECO:0000256" key="1">
    <source>
        <dbReference type="ARBA" id="ARBA00004141"/>
    </source>
</evidence>
<dbReference type="GO" id="GO:0016020">
    <property type="term" value="C:membrane"/>
    <property type="evidence" value="ECO:0007669"/>
    <property type="project" value="UniProtKB-SubCell"/>
</dbReference>
<sequence length="170" mass="17444">MIARAPAASRLERAAPWISTVVRLALAGVFLAAGGLKAIDVATSVESVRAYALLPPGLETLVGWGLPFVEIALGLLLAAGAFLRVVAAVSAVLLAGFIAAVVSAAVRGLSIDCGCFGGGGVVAPGQTDYTGEIVRDTLFLLLALWLVWQPRSRLALEPQPIEPGDSDGAR</sequence>
<organism evidence="7">
    <name type="scientific">uncultured Friedmanniella sp</name>
    <dbReference type="NCBI Taxonomy" id="335381"/>
    <lineage>
        <taxon>Bacteria</taxon>
        <taxon>Bacillati</taxon>
        <taxon>Actinomycetota</taxon>
        <taxon>Actinomycetes</taxon>
        <taxon>Propionibacteriales</taxon>
        <taxon>Nocardioidaceae</taxon>
        <taxon>Friedmanniella</taxon>
        <taxon>environmental samples</taxon>
    </lineage>
</organism>
<dbReference type="UniPathway" id="UPA00895"/>
<dbReference type="EMBL" id="CADCTT010000002">
    <property type="protein sequence ID" value="CAA9288981.1"/>
    <property type="molecule type" value="Genomic_DNA"/>
</dbReference>
<proteinExistence type="predicted"/>
<gene>
    <name evidence="7" type="ORF">AVDCRST_MAG61-17</name>
</gene>
<evidence type="ECO:0000256" key="2">
    <source>
        <dbReference type="ARBA" id="ARBA00022692"/>
    </source>
</evidence>
<evidence type="ECO:0000259" key="6">
    <source>
        <dbReference type="Pfam" id="PF07291"/>
    </source>
</evidence>
<dbReference type="GO" id="GO:0030416">
    <property type="term" value="P:methylamine metabolic process"/>
    <property type="evidence" value="ECO:0007669"/>
    <property type="project" value="InterPro"/>
</dbReference>
<accession>A0A6J4JW34</accession>
<dbReference type="Pfam" id="PF07291">
    <property type="entry name" value="MauE"/>
    <property type="match status" value="1"/>
</dbReference>
<keyword evidence="4 5" id="KW-0472">Membrane</keyword>
<evidence type="ECO:0000256" key="5">
    <source>
        <dbReference type="SAM" id="Phobius"/>
    </source>
</evidence>
<name>A0A6J4JW34_9ACTN</name>
<evidence type="ECO:0000256" key="4">
    <source>
        <dbReference type="ARBA" id="ARBA00023136"/>
    </source>
</evidence>
<protein>
    <recommendedName>
        <fullName evidence="6">Methylamine utilisation protein MauE domain-containing protein</fullName>
    </recommendedName>
</protein>
<dbReference type="InterPro" id="IPR009908">
    <property type="entry name" value="Methylamine_util_MauE"/>
</dbReference>
<evidence type="ECO:0000313" key="7">
    <source>
        <dbReference type="EMBL" id="CAA9288981.1"/>
    </source>
</evidence>
<feature type="transmembrane region" description="Helical" evidence="5">
    <location>
        <begin position="85"/>
        <end position="106"/>
    </location>
</feature>